<dbReference type="PANTHER" id="PTHR12308:SF73">
    <property type="entry name" value="ANOCTAMIN"/>
    <property type="match status" value="1"/>
</dbReference>
<gene>
    <name evidence="8" type="ORF">SVUK_LOCUS7777</name>
</gene>
<dbReference type="PANTHER" id="PTHR12308">
    <property type="entry name" value="ANOCTAMIN"/>
    <property type="match status" value="1"/>
</dbReference>
<evidence type="ECO:0000256" key="1">
    <source>
        <dbReference type="ARBA" id="ARBA00004141"/>
    </source>
</evidence>
<accession>A0A3P7IZU5</accession>
<keyword evidence="4 6" id="KW-1133">Transmembrane helix</keyword>
<dbReference type="InterPro" id="IPR007632">
    <property type="entry name" value="Anoctamin"/>
</dbReference>
<sequence length="190" mass="21803">MFALQMVNNYTSLFYIAFARPENNGFQPNGLFGLGENFKDVCMPGTCGSLLAVQLISHMIIKPLPKFTSDIVIPYVMRIFRLRKWYYQDRQNMKDMLNEGDETSVLVREWLKPTAGEFTQGEFNEKIILFGTTMMFAALFPLAPLIALIIGLIDLRVDALRLLWLNRRPVPVLTQGIYLQHLFPLRLAAI</sequence>
<dbReference type="Pfam" id="PF04547">
    <property type="entry name" value="Anoctamin"/>
    <property type="match status" value="1"/>
</dbReference>
<evidence type="ECO:0000256" key="6">
    <source>
        <dbReference type="RuleBase" id="RU280814"/>
    </source>
</evidence>
<evidence type="ECO:0000256" key="5">
    <source>
        <dbReference type="ARBA" id="ARBA00023136"/>
    </source>
</evidence>
<comment type="caution">
    <text evidence="6">Lacks conserved residue(s) required for the propagation of feature annotation.</text>
</comment>
<protein>
    <recommendedName>
        <fullName evidence="6">Anoctamin</fullName>
    </recommendedName>
</protein>
<dbReference type="OrthoDB" id="296386at2759"/>
<evidence type="ECO:0000259" key="7">
    <source>
        <dbReference type="Pfam" id="PF04547"/>
    </source>
</evidence>
<evidence type="ECO:0000256" key="3">
    <source>
        <dbReference type="ARBA" id="ARBA00022692"/>
    </source>
</evidence>
<dbReference type="EMBL" id="UYYB01027205">
    <property type="protein sequence ID" value="VDM72779.1"/>
    <property type="molecule type" value="Genomic_DNA"/>
</dbReference>
<evidence type="ECO:0000256" key="2">
    <source>
        <dbReference type="ARBA" id="ARBA00009671"/>
    </source>
</evidence>
<proteinExistence type="inferred from homology"/>
<keyword evidence="5 6" id="KW-0472">Membrane</keyword>
<evidence type="ECO:0000313" key="8">
    <source>
        <dbReference type="EMBL" id="VDM72779.1"/>
    </source>
</evidence>
<organism evidence="8 9">
    <name type="scientific">Strongylus vulgaris</name>
    <name type="common">Blood worm</name>
    <dbReference type="NCBI Taxonomy" id="40348"/>
    <lineage>
        <taxon>Eukaryota</taxon>
        <taxon>Metazoa</taxon>
        <taxon>Ecdysozoa</taxon>
        <taxon>Nematoda</taxon>
        <taxon>Chromadorea</taxon>
        <taxon>Rhabditida</taxon>
        <taxon>Rhabditina</taxon>
        <taxon>Rhabditomorpha</taxon>
        <taxon>Strongyloidea</taxon>
        <taxon>Strongylidae</taxon>
        <taxon>Strongylus</taxon>
    </lineage>
</organism>
<name>A0A3P7IZU5_STRVU</name>
<comment type="similarity">
    <text evidence="2 6">Belongs to the anoctamin family.</text>
</comment>
<keyword evidence="3 6" id="KW-0812">Transmembrane</keyword>
<evidence type="ECO:0000313" key="9">
    <source>
        <dbReference type="Proteomes" id="UP000270094"/>
    </source>
</evidence>
<evidence type="ECO:0000256" key="4">
    <source>
        <dbReference type="ARBA" id="ARBA00022989"/>
    </source>
</evidence>
<dbReference type="Proteomes" id="UP000270094">
    <property type="component" value="Unassembled WGS sequence"/>
</dbReference>
<feature type="transmembrane region" description="Helical" evidence="6">
    <location>
        <begin position="127"/>
        <end position="153"/>
    </location>
</feature>
<dbReference type="AlphaFoldDB" id="A0A3P7IZU5"/>
<reference evidence="8 9" key="1">
    <citation type="submission" date="2018-11" db="EMBL/GenBank/DDBJ databases">
        <authorList>
            <consortium name="Pathogen Informatics"/>
        </authorList>
    </citation>
    <scope>NUCLEOTIDE SEQUENCE [LARGE SCALE GENOMIC DNA]</scope>
</reference>
<feature type="domain" description="Anoctamin transmembrane" evidence="7">
    <location>
        <begin position="1"/>
        <end position="177"/>
    </location>
</feature>
<comment type="subcellular location">
    <subcellularLocation>
        <location evidence="1 6">Membrane</location>
        <topology evidence="1 6">Multi-pass membrane protein</topology>
    </subcellularLocation>
</comment>
<keyword evidence="9" id="KW-1185">Reference proteome</keyword>
<dbReference type="GO" id="GO:0005254">
    <property type="term" value="F:chloride channel activity"/>
    <property type="evidence" value="ECO:0007669"/>
    <property type="project" value="TreeGrafter"/>
</dbReference>
<dbReference type="GO" id="GO:0005886">
    <property type="term" value="C:plasma membrane"/>
    <property type="evidence" value="ECO:0007669"/>
    <property type="project" value="TreeGrafter"/>
</dbReference>
<dbReference type="InterPro" id="IPR049452">
    <property type="entry name" value="Anoctamin_TM"/>
</dbReference>